<dbReference type="GO" id="GO:0001228">
    <property type="term" value="F:DNA-binding transcription activator activity, RNA polymerase II-specific"/>
    <property type="evidence" value="ECO:0007669"/>
    <property type="project" value="TreeGrafter"/>
</dbReference>
<dbReference type="GeneID" id="37115296"/>
<dbReference type="AlphaFoldDB" id="A0A317X4R7"/>
<reference evidence="1 2" key="1">
    <citation type="submission" date="2016-12" db="EMBL/GenBank/DDBJ databases">
        <title>The genomes of Aspergillus section Nigri reveals drivers in fungal speciation.</title>
        <authorList>
            <consortium name="DOE Joint Genome Institute"/>
            <person name="Vesth T.C."/>
            <person name="Nybo J."/>
            <person name="Theobald S."/>
            <person name="Brandl J."/>
            <person name="Frisvad J.C."/>
            <person name="Nielsen K.F."/>
            <person name="Lyhne E.K."/>
            <person name="Kogle M.E."/>
            <person name="Kuo A."/>
            <person name="Riley R."/>
            <person name="Clum A."/>
            <person name="Nolan M."/>
            <person name="Lipzen A."/>
            <person name="Salamov A."/>
            <person name="Henrissat B."/>
            <person name="Wiebenga A."/>
            <person name="De Vries R.P."/>
            <person name="Grigoriev I.V."/>
            <person name="Mortensen U.H."/>
            <person name="Andersen M.R."/>
            <person name="Baker S.E."/>
        </authorList>
    </citation>
    <scope>NUCLEOTIDE SEQUENCE [LARGE SCALE GENOMIC DNA]</scope>
    <source>
        <strain evidence="1 2">CBS 115572</strain>
    </source>
</reference>
<dbReference type="OrthoDB" id="4937900at2759"/>
<accession>A0A317X4R7</accession>
<organism evidence="1 2">
    <name type="scientific">Aspergillus sclerotioniger CBS 115572</name>
    <dbReference type="NCBI Taxonomy" id="1450535"/>
    <lineage>
        <taxon>Eukaryota</taxon>
        <taxon>Fungi</taxon>
        <taxon>Dikarya</taxon>
        <taxon>Ascomycota</taxon>
        <taxon>Pezizomycotina</taxon>
        <taxon>Eurotiomycetes</taxon>
        <taxon>Eurotiomycetidae</taxon>
        <taxon>Eurotiales</taxon>
        <taxon>Aspergillaceae</taxon>
        <taxon>Aspergillus</taxon>
        <taxon>Aspergillus subgen. Circumdati</taxon>
    </lineage>
</organism>
<name>A0A317X4R7_9EURO</name>
<dbReference type="InterPro" id="IPR053157">
    <property type="entry name" value="Sterol_Uptake_Regulator"/>
</dbReference>
<dbReference type="PANTHER" id="PTHR47784">
    <property type="entry name" value="STEROL UPTAKE CONTROL PROTEIN 2"/>
    <property type="match status" value="1"/>
</dbReference>
<evidence type="ECO:0000313" key="1">
    <source>
        <dbReference type="EMBL" id="PWY93566.1"/>
    </source>
</evidence>
<dbReference type="RefSeq" id="XP_025470327.1">
    <property type="nucleotide sequence ID" value="XM_025613153.1"/>
</dbReference>
<gene>
    <name evidence="1" type="ORF">BO94DRAFT_543778</name>
</gene>
<dbReference type="STRING" id="1450535.A0A317X4R7"/>
<dbReference type="EMBL" id="MSFK01000006">
    <property type="protein sequence ID" value="PWY93566.1"/>
    <property type="molecule type" value="Genomic_DNA"/>
</dbReference>
<dbReference type="Proteomes" id="UP000246702">
    <property type="component" value="Unassembled WGS sequence"/>
</dbReference>
<comment type="caution">
    <text evidence="1">The sequence shown here is derived from an EMBL/GenBank/DDBJ whole genome shotgun (WGS) entry which is preliminary data.</text>
</comment>
<sequence>MHNFSAPIKDRILMNELGGLLLIERSHSSLSKSSQRVIKALRELMSTVYSPSQRGYHVLVDAINCLKKLLAEIDSAVDIVLITYMWFCEVALGFIECLQQYNSLTLAILAHYCVALHRLRTHWWISSWGERTLDVIVKSLSPNWQPSIA</sequence>
<evidence type="ECO:0000313" key="2">
    <source>
        <dbReference type="Proteomes" id="UP000246702"/>
    </source>
</evidence>
<protein>
    <submittedName>
        <fullName evidence="1">Uncharacterized protein</fullName>
    </submittedName>
</protein>
<proteinExistence type="predicted"/>
<dbReference type="PANTHER" id="PTHR47784:SF5">
    <property type="entry name" value="STEROL UPTAKE CONTROL PROTEIN 2"/>
    <property type="match status" value="1"/>
</dbReference>
<keyword evidence="2" id="KW-1185">Reference proteome</keyword>